<dbReference type="HOGENOM" id="CLU_1482746_0_0_1"/>
<reference evidence="1" key="1">
    <citation type="submission" date="2013-07" db="EMBL/GenBank/DDBJ databases">
        <title>The genome of an arbuscular mycorrhizal fungus provides insights into the evolution of the oldest plant symbiosis.</title>
        <authorList>
            <consortium name="DOE Joint Genome Institute"/>
            <person name="Tisserant E."/>
            <person name="Malbreil M."/>
            <person name="Kuo A."/>
            <person name="Kohler A."/>
            <person name="Symeonidi A."/>
            <person name="Balestrini R."/>
            <person name="Charron P."/>
            <person name="Duensing N."/>
            <person name="Frei-dit-Frey N."/>
            <person name="Gianinazzi-Pearson V."/>
            <person name="Gilbert B."/>
            <person name="Handa Y."/>
            <person name="Hijri M."/>
            <person name="Kaul R."/>
            <person name="Kawaguchi M."/>
            <person name="Krajinski F."/>
            <person name="Lammers P."/>
            <person name="Lapierre D."/>
            <person name="Masclaux F.G."/>
            <person name="Murat C."/>
            <person name="Morin E."/>
            <person name="Ndikumana S."/>
            <person name="Pagni M."/>
            <person name="Petitpierre D."/>
            <person name="Requena N."/>
            <person name="Rosikiewicz P."/>
            <person name="Riley R."/>
            <person name="Saito K."/>
            <person name="San Clemente H."/>
            <person name="Shapiro H."/>
            <person name="van Tuinen D."/>
            <person name="Becard G."/>
            <person name="Bonfante P."/>
            <person name="Paszkowski U."/>
            <person name="Shachar-Hill Y."/>
            <person name="Young J.P."/>
            <person name="Sanders I.R."/>
            <person name="Henrissat B."/>
            <person name="Rensing S.A."/>
            <person name="Grigoriev I.V."/>
            <person name="Corradi N."/>
            <person name="Roux C."/>
            <person name="Martin F."/>
        </authorList>
    </citation>
    <scope>NUCLEOTIDE SEQUENCE</scope>
    <source>
        <strain evidence="1">DAOM 197198</strain>
    </source>
</reference>
<gene>
    <name evidence="1" type="ORF">GLOINDRAFT_3798</name>
</gene>
<organism evidence="1">
    <name type="scientific">Rhizophagus irregularis (strain DAOM 181602 / DAOM 197198 / MUCL 43194)</name>
    <name type="common">Arbuscular mycorrhizal fungus</name>
    <name type="synonym">Glomus intraradices</name>
    <dbReference type="NCBI Taxonomy" id="747089"/>
    <lineage>
        <taxon>Eukaryota</taxon>
        <taxon>Fungi</taxon>
        <taxon>Fungi incertae sedis</taxon>
        <taxon>Mucoromycota</taxon>
        <taxon>Glomeromycotina</taxon>
        <taxon>Glomeromycetes</taxon>
        <taxon>Glomerales</taxon>
        <taxon>Glomeraceae</taxon>
        <taxon>Rhizophagus</taxon>
    </lineage>
</organism>
<dbReference type="AlphaFoldDB" id="U9TLC3"/>
<dbReference type="Gene3D" id="3.30.710.10">
    <property type="entry name" value="Potassium Channel Kv1.1, Chain A"/>
    <property type="match status" value="1"/>
</dbReference>
<dbReference type="EMBL" id="KI290771">
    <property type="protein sequence ID" value="ESA07078.1"/>
    <property type="molecule type" value="Genomic_DNA"/>
</dbReference>
<dbReference type="SUPFAM" id="SSF54695">
    <property type="entry name" value="POZ domain"/>
    <property type="match status" value="1"/>
</dbReference>
<dbReference type="InterPro" id="IPR000210">
    <property type="entry name" value="BTB/POZ_dom"/>
</dbReference>
<dbReference type="InterPro" id="IPR011333">
    <property type="entry name" value="SKP1/BTB/POZ_sf"/>
</dbReference>
<accession>U9TLC3</accession>
<dbReference type="PROSITE" id="PS50097">
    <property type="entry name" value="BTB"/>
    <property type="match status" value="1"/>
</dbReference>
<dbReference type="Pfam" id="PF00651">
    <property type="entry name" value="BTB"/>
    <property type="match status" value="1"/>
</dbReference>
<name>U9TLC3_RHIID</name>
<protein>
    <submittedName>
        <fullName evidence="1">Uncharacterized protein</fullName>
    </submittedName>
</protein>
<proteinExistence type="predicted"/>
<evidence type="ECO:0000313" key="1">
    <source>
        <dbReference type="EMBL" id="ESA07078.1"/>
    </source>
</evidence>
<sequence length="182" mass="21588">MKNNKLLPQNLLMIEYYDITIEIGNDPYVKFFRAHMVILQYRSTYLQKILTTNKRKNDGTLVHIKLPNISPESDILQMDEIQEDFDNLRNNLQNCIPHIRFYNLSSNEFSNEVLPYNKILPEELYEELLEYFLYSNNQSIKQSIPRMATKKNNIVSKIITTQHTELNINLETDRLKIMDVSN</sequence>
<dbReference type="CDD" id="cd18186">
    <property type="entry name" value="BTB_POZ_ZBTB_KLHL-like"/>
    <property type="match status" value="1"/>
</dbReference>